<evidence type="ECO:0000256" key="1">
    <source>
        <dbReference type="SAM" id="MobiDB-lite"/>
    </source>
</evidence>
<gene>
    <name evidence="2" type="ORF">GCM10011316_04260</name>
</gene>
<reference evidence="2" key="2">
    <citation type="submission" date="2020-09" db="EMBL/GenBank/DDBJ databases">
        <authorList>
            <person name="Sun Q."/>
            <person name="Zhou Y."/>
        </authorList>
    </citation>
    <scope>NUCLEOTIDE SEQUENCE</scope>
    <source>
        <strain evidence="2">CGMCC 1.12426</strain>
    </source>
</reference>
<comment type="caution">
    <text evidence="2">The sequence shown here is derived from an EMBL/GenBank/DDBJ whole genome shotgun (WGS) entry which is preliminary data.</text>
</comment>
<protein>
    <submittedName>
        <fullName evidence="2">Uncharacterized protein</fullName>
    </submittedName>
</protein>
<evidence type="ECO:0000313" key="2">
    <source>
        <dbReference type="EMBL" id="GGB35278.1"/>
    </source>
</evidence>
<evidence type="ECO:0000313" key="3">
    <source>
        <dbReference type="Proteomes" id="UP000605148"/>
    </source>
</evidence>
<feature type="region of interest" description="Disordered" evidence="1">
    <location>
        <begin position="1"/>
        <end position="22"/>
    </location>
</feature>
<name>A0A916T917_9HYPH</name>
<sequence length="123" mass="13657">MHGTGETAVSVRPPKSTNTFSADPLASVLDQEILEQKVSTLTRLNKKLETALTRLRAYNPADPGDPQDETYDILLQEAGEAVWHVMIQRELCGFRTHTAFFDEMGVPKAVRLRAGLVTRPPKP</sequence>
<dbReference type="InterPro" id="IPR046606">
    <property type="entry name" value="DUF6665"/>
</dbReference>
<dbReference type="AlphaFoldDB" id="A0A916T917"/>
<accession>A0A916T917</accession>
<proteinExistence type="predicted"/>
<dbReference type="Proteomes" id="UP000605148">
    <property type="component" value="Unassembled WGS sequence"/>
</dbReference>
<dbReference type="Pfam" id="PF20370">
    <property type="entry name" value="DUF6665"/>
    <property type="match status" value="1"/>
</dbReference>
<reference evidence="2" key="1">
    <citation type="journal article" date="2014" name="Int. J. Syst. Evol. Microbiol.">
        <title>Complete genome sequence of Corynebacterium casei LMG S-19264T (=DSM 44701T), isolated from a smear-ripened cheese.</title>
        <authorList>
            <consortium name="US DOE Joint Genome Institute (JGI-PGF)"/>
            <person name="Walter F."/>
            <person name="Albersmeier A."/>
            <person name="Kalinowski J."/>
            <person name="Ruckert C."/>
        </authorList>
    </citation>
    <scope>NUCLEOTIDE SEQUENCE</scope>
    <source>
        <strain evidence="2">CGMCC 1.12426</strain>
    </source>
</reference>
<dbReference type="EMBL" id="BMFA01000001">
    <property type="protein sequence ID" value="GGB35278.1"/>
    <property type="molecule type" value="Genomic_DNA"/>
</dbReference>
<organism evidence="2 3">
    <name type="scientific">Roseibium aquae</name>
    <dbReference type="NCBI Taxonomy" id="1323746"/>
    <lineage>
        <taxon>Bacteria</taxon>
        <taxon>Pseudomonadati</taxon>
        <taxon>Pseudomonadota</taxon>
        <taxon>Alphaproteobacteria</taxon>
        <taxon>Hyphomicrobiales</taxon>
        <taxon>Stappiaceae</taxon>
        <taxon>Roseibium</taxon>
    </lineage>
</organism>
<keyword evidence="3" id="KW-1185">Reference proteome</keyword>